<comment type="caution">
    <text evidence="2">The sequence shown here is derived from an EMBL/GenBank/DDBJ whole genome shotgun (WGS) entry which is preliminary data.</text>
</comment>
<organism evidence="2 3">
    <name type="scientific">Panaeolus cyanescens</name>
    <dbReference type="NCBI Taxonomy" id="181874"/>
    <lineage>
        <taxon>Eukaryota</taxon>
        <taxon>Fungi</taxon>
        <taxon>Dikarya</taxon>
        <taxon>Basidiomycota</taxon>
        <taxon>Agaricomycotina</taxon>
        <taxon>Agaricomycetes</taxon>
        <taxon>Agaricomycetidae</taxon>
        <taxon>Agaricales</taxon>
        <taxon>Agaricineae</taxon>
        <taxon>Galeropsidaceae</taxon>
        <taxon>Panaeolus</taxon>
    </lineage>
</organism>
<proteinExistence type="predicted"/>
<feature type="compositionally biased region" description="Polar residues" evidence="1">
    <location>
        <begin position="30"/>
        <end position="44"/>
    </location>
</feature>
<keyword evidence="3" id="KW-1185">Reference proteome</keyword>
<sequence>IPTRKGNAQETTGTQGDDTEVSGPYPAKENASSKSNRALETPINTGPHKADSATTTAPPKELSNVVKADDASGRPPPKSKVTVRSAKKADKGKKRDEGAADNETMDASTKGSSNMMEATTPNFHFNEIAPQCFSIQYQTFEHGLLITAFAGFMMRPPLR</sequence>
<name>A0A409YE00_9AGAR</name>
<feature type="compositionally biased region" description="Polar residues" evidence="1">
    <location>
        <begin position="1"/>
        <end position="16"/>
    </location>
</feature>
<feature type="non-terminal residue" evidence="2">
    <location>
        <position position="1"/>
    </location>
</feature>
<dbReference type="EMBL" id="NHTK01001265">
    <property type="protein sequence ID" value="PPR01215.1"/>
    <property type="molecule type" value="Genomic_DNA"/>
</dbReference>
<reference evidence="2 3" key="1">
    <citation type="journal article" date="2018" name="Evol. Lett.">
        <title>Horizontal gene cluster transfer increased hallucinogenic mushroom diversity.</title>
        <authorList>
            <person name="Reynolds H.T."/>
            <person name="Vijayakumar V."/>
            <person name="Gluck-Thaler E."/>
            <person name="Korotkin H.B."/>
            <person name="Matheny P.B."/>
            <person name="Slot J.C."/>
        </authorList>
    </citation>
    <scope>NUCLEOTIDE SEQUENCE [LARGE SCALE GENOMIC DNA]</scope>
    <source>
        <strain evidence="2 3">2629</strain>
    </source>
</reference>
<feature type="region of interest" description="Disordered" evidence="1">
    <location>
        <begin position="1"/>
        <end position="113"/>
    </location>
</feature>
<evidence type="ECO:0000256" key="1">
    <source>
        <dbReference type="SAM" id="MobiDB-lite"/>
    </source>
</evidence>
<dbReference type="Proteomes" id="UP000284842">
    <property type="component" value="Unassembled WGS sequence"/>
</dbReference>
<protein>
    <submittedName>
        <fullName evidence="2">Uncharacterized protein</fullName>
    </submittedName>
</protein>
<evidence type="ECO:0000313" key="2">
    <source>
        <dbReference type="EMBL" id="PPR01215.1"/>
    </source>
</evidence>
<evidence type="ECO:0000313" key="3">
    <source>
        <dbReference type="Proteomes" id="UP000284842"/>
    </source>
</evidence>
<feature type="compositionally biased region" description="Basic and acidic residues" evidence="1">
    <location>
        <begin position="87"/>
        <end position="98"/>
    </location>
</feature>
<gene>
    <name evidence="2" type="ORF">CVT24_006040</name>
</gene>
<dbReference type="InParanoid" id="A0A409YE00"/>
<accession>A0A409YE00</accession>
<dbReference type="AlphaFoldDB" id="A0A409YE00"/>